<evidence type="ECO:0000259" key="5">
    <source>
        <dbReference type="Pfam" id="PF20434"/>
    </source>
</evidence>
<keyword evidence="1" id="KW-0378">Hydrolase</keyword>
<evidence type="ECO:0000256" key="2">
    <source>
        <dbReference type="ARBA" id="ARBA00038028"/>
    </source>
</evidence>
<organism evidence="7">
    <name type="scientific">Micromonas pusilla (strain CCMP1545)</name>
    <name type="common">Picoplanktonic green alga</name>
    <dbReference type="NCBI Taxonomy" id="564608"/>
    <lineage>
        <taxon>Eukaryota</taxon>
        <taxon>Viridiplantae</taxon>
        <taxon>Chlorophyta</taxon>
        <taxon>Mamiellophyceae</taxon>
        <taxon>Mamiellales</taxon>
        <taxon>Mamiellaceae</taxon>
        <taxon>Micromonas</taxon>
    </lineage>
</organism>
<evidence type="ECO:0000313" key="6">
    <source>
        <dbReference type="EMBL" id="EEH53145.1"/>
    </source>
</evidence>
<dbReference type="Proteomes" id="UP000001876">
    <property type="component" value="Unassembled WGS sequence"/>
</dbReference>
<dbReference type="InterPro" id="IPR049492">
    <property type="entry name" value="BD-FAE-like_dom"/>
</dbReference>
<dbReference type="PANTHER" id="PTHR48081:SF33">
    <property type="entry name" value="KYNURENINE FORMAMIDASE"/>
    <property type="match status" value="1"/>
</dbReference>
<sequence length="372" mass="39148">MSFLEGIKAIPGDIGSVPTGRGKLKRAAEIGKVLVDEALGVVRAIPYGVRALRLHRSLPDAVAGARDARGVRIVRDVRYASAPRAVMDVYLPDGASLANGAGAIADAVGGRGGGGGGGGGDSDSSAFPVALFVHGGVWAVGEKWHFAPMASRLAEEGVIACVATYTLFPRAEADQMWREVSDAVGFTLENARGFGGDDARVSLIGHSAGAHVCSMALLHRCGVVSDDVGGGASADDPAARRMPKQFLGLFLAFLFAHPSRSIPALGAFQLLHLTPFNSTPTFARMEWPLGLCGVYDVGRHYEYEDSRGVALLSTMGRAMGGREKFPQCSPVRVVRGNRGAVGGEYAYDVEDPQARSIRWSPYDRVGEVNAVP</sequence>
<reference evidence="6 7" key="1">
    <citation type="journal article" date="2009" name="Science">
        <title>Green evolution and dynamic adaptations revealed by genomes of the marine picoeukaryotes Micromonas.</title>
        <authorList>
            <person name="Worden A.Z."/>
            <person name="Lee J.H."/>
            <person name="Mock T."/>
            <person name="Rouze P."/>
            <person name="Simmons M.P."/>
            <person name="Aerts A.L."/>
            <person name="Allen A.E."/>
            <person name="Cuvelier M.L."/>
            <person name="Derelle E."/>
            <person name="Everett M.V."/>
            <person name="Foulon E."/>
            <person name="Grimwood J."/>
            <person name="Gundlach H."/>
            <person name="Henrissat B."/>
            <person name="Napoli C."/>
            <person name="McDonald S.M."/>
            <person name="Parker M.S."/>
            <person name="Rombauts S."/>
            <person name="Salamov A."/>
            <person name="Von Dassow P."/>
            <person name="Badger J.H."/>
            <person name="Coutinho P.M."/>
            <person name="Demir E."/>
            <person name="Dubchak I."/>
            <person name="Gentemann C."/>
            <person name="Eikrem W."/>
            <person name="Gready J.E."/>
            <person name="John U."/>
            <person name="Lanier W."/>
            <person name="Lindquist E.A."/>
            <person name="Lucas S."/>
            <person name="Mayer K.F."/>
            <person name="Moreau H."/>
            <person name="Not F."/>
            <person name="Otillar R."/>
            <person name="Panaud O."/>
            <person name="Pangilinan J."/>
            <person name="Paulsen I."/>
            <person name="Piegu B."/>
            <person name="Poliakov A."/>
            <person name="Robbens S."/>
            <person name="Schmutz J."/>
            <person name="Toulza E."/>
            <person name="Wyss T."/>
            <person name="Zelensky A."/>
            <person name="Zhou K."/>
            <person name="Armbrust E.V."/>
            <person name="Bhattacharya D."/>
            <person name="Goodenough U.W."/>
            <person name="Van de Peer Y."/>
            <person name="Grigoriev I.V."/>
        </authorList>
    </citation>
    <scope>NUCLEOTIDE SEQUENCE [LARGE SCALE GENOMIC DNA]</scope>
    <source>
        <strain evidence="6 7">CCMP1545</strain>
    </source>
</reference>
<dbReference type="InterPro" id="IPR019826">
    <property type="entry name" value="Carboxylesterase_B_AS"/>
</dbReference>
<gene>
    <name evidence="6" type="ORF">MICPUCDRAFT_52052</name>
</gene>
<dbReference type="RefSeq" id="XP_003062326.1">
    <property type="nucleotide sequence ID" value="XM_003062280.1"/>
</dbReference>
<comment type="similarity">
    <text evidence="2">Belongs to the AB hydrolase superfamily. Isoprenylcysteine methylesterase family.</text>
</comment>
<dbReference type="KEGG" id="mpp:MICPUCDRAFT_52052"/>
<comment type="catalytic activity">
    <reaction evidence="4">
        <text>[protein]-C-terminal S-[(2E,6E)-farnesyl]-L-cysteine methyl ester + H2O = [protein]-C-terminal S-[(2E,6E)-farnesyl]-L-cysteine + methanol + H(+)</text>
        <dbReference type="Rhea" id="RHEA:48520"/>
        <dbReference type="Rhea" id="RHEA-COMP:12125"/>
        <dbReference type="Rhea" id="RHEA-COMP:12126"/>
        <dbReference type="ChEBI" id="CHEBI:15377"/>
        <dbReference type="ChEBI" id="CHEBI:15378"/>
        <dbReference type="ChEBI" id="CHEBI:17790"/>
        <dbReference type="ChEBI" id="CHEBI:90510"/>
        <dbReference type="ChEBI" id="CHEBI:90511"/>
        <dbReference type="EC" id="3.1.1.n2"/>
    </reaction>
</comment>
<dbReference type="STRING" id="564608.C1N364"/>
<dbReference type="GeneID" id="9687994"/>
<name>C1N364_MICPC</name>
<evidence type="ECO:0000256" key="1">
    <source>
        <dbReference type="ARBA" id="ARBA00022801"/>
    </source>
</evidence>
<evidence type="ECO:0000256" key="3">
    <source>
        <dbReference type="ARBA" id="ARBA00038928"/>
    </source>
</evidence>
<dbReference type="eggNOG" id="KOG1516">
    <property type="taxonomic scope" value="Eukaryota"/>
</dbReference>
<evidence type="ECO:0000256" key="4">
    <source>
        <dbReference type="ARBA" id="ARBA00049507"/>
    </source>
</evidence>
<dbReference type="InterPro" id="IPR029058">
    <property type="entry name" value="AB_hydrolase_fold"/>
</dbReference>
<dbReference type="GO" id="GO:0004061">
    <property type="term" value="F:arylformamidase activity"/>
    <property type="evidence" value="ECO:0007669"/>
    <property type="project" value="TreeGrafter"/>
</dbReference>
<dbReference type="OrthoDB" id="6495301at2759"/>
<dbReference type="EMBL" id="GG663746">
    <property type="protein sequence ID" value="EEH53145.1"/>
    <property type="molecule type" value="Genomic_DNA"/>
</dbReference>
<proteinExistence type="inferred from homology"/>
<evidence type="ECO:0000313" key="7">
    <source>
        <dbReference type="Proteomes" id="UP000001876"/>
    </source>
</evidence>
<dbReference type="EC" id="3.1.1.n2" evidence="3"/>
<dbReference type="AlphaFoldDB" id="C1N364"/>
<accession>C1N364</accession>
<dbReference type="Pfam" id="PF20434">
    <property type="entry name" value="BD-FAE"/>
    <property type="match status" value="1"/>
</dbReference>
<dbReference type="Gene3D" id="3.40.50.1820">
    <property type="entry name" value="alpha/beta hydrolase"/>
    <property type="match status" value="1"/>
</dbReference>
<protein>
    <recommendedName>
        <fullName evidence="3">protein-S-isoprenylcysteine alpha-carbonyl methylesterase</fullName>
        <ecNumber evidence="3">3.1.1.n2</ecNumber>
    </recommendedName>
</protein>
<feature type="domain" description="BD-FAE-like" evidence="5">
    <location>
        <begin position="124"/>
        <end position="217"/>
    </location>
</feature>
<dbReference type="OMA" id="KREWHAD"/>
<dbReference type="SUPFAM" id="SSF53474">
    <property type="entry name" value="alpha/beta-Hydrolases"/>
    <property type="match status" value="1"/>
</dbReference>
<dbReference type="PANTHER" id="PTHR48081">
    <property type="entry name" value="AB HYDROLASE SUPERFAMILY PROTEIN C4A8.06C"/>
    <property type="match status" value="1"/>
</dbReference>
<dbReference type="InterPro" id="IPR050300">
    <property type="entry name" value="GDXG_lipolytic_enzyme"/>
</dbReference>
<dbReference type="PROSITE" id="PS00122">
    <property type="entry name" value="CARBOXYLESTERASE_B_1"/>
    <property type="match status" value="1"/>
</dbReference>
<keyword evidence="7" id="KW-1185">Reference proteome</keyword>